<sequence>MKETHSLAVKTRAGIGKGANRKLRAEDMVPGVYYDATGVNIPVMVEHLPLKKLYAKTASAHVFDLLIESENGKETKPALVWKLEHHPTKPRITHVDFYGVDLTKAIRVHIPVEVTGKAKGQVKGGAMVLHRETIEVTSLPLSIPDKVVIDVTDLDLNETVQVADLALPEGVKAVYDDNYAILGILMPEAEAAAPGEGA</sequence>
<dbReference type="InterPro" id="IPR020057">
    <property type="entry name" value="Ribosomal_bL25_b-dom"/>
</dbReference>
<keyword evidence="2 5" id="KW-0694">RNA-binding</keyword>
<dbReference type="InterPro" id="IPR029751">
    <property type="entry name" value="Ribosomal_L25_dom"/>
</dbReference>
<dbReference type="HOGENOM" id="CLU_075939_0_1_7"/>
<dbReference type="EMBL" id="CM001368">
    <property type="protein sequence ID" value="EHJ47175.1"/>
    <property type="molecule type" value="Genomic_DNA"/>
</dbReference>
<dbReference type="InterPro" id="IPR001021">
    <property type="entry name" value="Ribosomal_bL25_long"/>
</dbReference>
<dbReference type="SUPFAM" id="SSF50715">
    <property type="entry name" value="Ribosomal protein L25-like"/>
    <property type="match status" value="1"/>
</dbReference>
<dbReference type="Proteomes" id="UP000004662">
    <property type="component" value="Chromosome"/>
</dbReference>
<protein>
    <recommendedName>
        <fullName evidence="5">Large ribosomal subunit protein bL25</fullName>
    </recommendedName>
    <alternativeName>
        <fullName evidence="5">General stress protein CTC</fullName>
    </alternativeName>
</protein>
<organism evidence="8 9">
    <name type="scientific">Solidesulfovibrio carbinoliphilus subsp. oakridgensis</name>
    <dbReference type="NCBI Taxonomy" id="694327"/>
    <lineage>
        <taxon>Bacteria</taxon>
        <taxon>Pseudomonadati</taxon>
        <taxon>Thermodesulfobacteriota</taxon>
        <taxon>Desulfovibrionia</taxon>
        <taxon>Desulfovibrionales</taxon>
        <taxon>Desulfovibrionaceae</taxon>
        <taxon>Solidesulfovibrio</taxon>
    </lineage>
</organism>
<evidence type="ECO:0000256" key="3">
    <source>
        <dbReference type="ARBA" id="ARBA00022980"/>
    </source>
</evidence>
<dbReference type="STRING" id="694327.DFW101_1165"/>
<evidence type="ECO:0000256" key="1">
    <source>
        <dbReference type="ARBA" id="ARBA00022730"/>
    </source>
</evidence>
<dbReference type="HAMAP" id="MF_01334">
    <property type="entry name" value="Ribosomal_bL25_CTC"/>
    <property type="match status" value="1"/>
</dbReference>
<evidence type="ECO:0000313" key="8">
    <source>
        <dbReference type="EMBL" id="EHJ47175.1"/>
    </source>
</evidence>
<comment type="function">
    <text evidence="5">This is one of the proteins that binds to the 5S RNA in the ribosome where it forms part of the central protuberance.</text>
</comment>
<keyword evidence="3 5" id="KW-0689">Ribosomal protein</keyword>
<dbReference type="GO" id="GO:0008097">
    <property type="term" value="F:5S rRNA binding"/>
    <property type="evidence" value="ECO:0007669"/>
    <property type="project" value="InterPro"/>
</dbReference>
<dbReference type="CDD" id="cd00495">
    <property type="entry name" value="Ribosomal_L25_TL5_CTC"/>
    <property type="match status" value="1"/>
</dbReference>
<evidence type="ECO:0000259" key="7">
    <source>
        <dbReference type="Pfam" id="PF14693"/>
    </source>
</evidence>
<evidence type="ECO:0000259" key="6">
    <source>
        <dbReference type="Pfam" id="PF01386"/>
    </source>
</evidence>
<comment type="subunit">
    <text evidence="5">Part of the 50S ribosomal subunit; part of the 5S rRNA/L5/L18/L25 subcomplex. Contacts the 5S rRNA. Binds to the 5S rRNA independently of L5 and L18.</text>
</comment>
<dbReference type="InterPro" id="IPR020056">
    <property type="entry name" value="Rbsml_bL25/Gln-tRNA_synth_N"/>
</dbReference>
<dbReference type="GO" id="GO:0003735">
    <property type="term" value="F:structural constituent of ribosome"/>
    <property type="evidence" value="ECO:0007669"/>
    <property type="project" value="InterPro"/>
</dbReference>
<dbReference type="Gene3D" id="2.40.240.10">
    <property type="entry name" value="Ribosomal Protein L25, Chain P"/>
    <property type="match status" value="1"/>
</dbReference>
<dbReference type="InterPro" id="IPR037121">
    <property type="entry name" value="Ribosomal_bL25_C"/>
</dbReference>
<dbReference type="Pfam" id="PF01386">
    <property type="entry name" value="Ribosomal_L25p"/>
    <property type="match status" value="1"/>
</dbReference>
<dbReference type="eggNOG" id="COG1825">
    <property type="taxonomic scope" value="Bacteria"/>
</dbReference>
<feature type="domain" description="Large ribosomal subunit protein bL25 beta" evidence="7">
    <location>
        <begin position="106"/>
        <end position="187"/>
    </location>
</feature>
<dbReference type="PANTHER" id="PTHR33284:SF1">
    <property type="entry name" value="RIBOSOMAL PROTEIN L25_GLN-TRNA SYNTHETASE, ANTI-CODON-BINDING DOMAIN-CONTAINING PROTEIN"/>
    <property type="match status" value="1"/>
</dbReference>
<accession>G7Q4F2</accession>
<dbReference type="NCBIfam" id="TIGR00731">
    <property type="entry name" value="bL25_bact_ctc"/>
    <property type="match status" value="1"/>
</dbReference>
<comment type="similarity">
    <text evidence="5">Belongs to the bacterial ribosomal protein bL25 family. CTC subfamily.</text>
</comment>
<dbReference type="Gene3D" id="2.170.120.20">
    <property type="entry name" value="Ribosomal protein L25, beta domain"/>
    <property type="match status" value="1"/>
</dbReference>
<keyword evidence="4 5" id="KW-0687">Ribonucleoprotein</keyword>
<keyword evidence="1 5" id="KW-0699">rRNA-binding</keyword>
<reference evidence="9" key="1">
    <citation type="journal article" date="2015" name="Genome Announc.">
        <title>High-Quality Draft Genome Sequence of Desulfovibrio carbinoliphilus FW-101-2B, an Organic Acid-Oxidizing Sulfate-Reducing Bacterium Isolated from Uranium(VI)-Contaminated Groundwater.</title>
        <authorList>
            <person name="Ramsay B.D."/>
            <person name="Hwang C."/>
            <person name="Woo H.L."/>
            <person name="Carroll S.L."/>
            <person name="Lucas S."/>
            <person name="Han J."/>
            <person name="Lapidus A.L."/>
            <person name="Cheng J.F."/>
            <person name="Goodwin L.A."/>
            <person name="Pitluck S."/>
            <person name="Peters L."/>
            <person name="Chertkov O."/>
            <person name="Held B."/>
            <person name="Detter J.C."/>
            <person name="Han C.S."/>
            <person name="Tapia R."/>
            <person name="Land M.L."/>
            <person name="Hauser L.J."/>
            <person name="Kyrpides N.C."/>
            <person name="Ivanova N.N."/>
            <person name="Mikhailova N."/>
            <person name="Pagani I."/>
            <person name="Woyke T."/>
            <person name="Arkin A.P."/>
            <person name="Dehal P."/>
            <person name="Chivian D."/>
            <person name="Criddle C.S."/>
            <person name="Wu W."/>
            <person name="Chakraborty R."/>
            <person name="Hazen T.C."/>
            <person name="Fields M.W."/>
        </authorList>
    </citation>
    <scope>NUCLEOTIDE SEQUENCE [LARGE SCALE GENOMIC DNA]</scope>
    <source>
        <strain evidence="9">FW-101-2B</strain>
    </source>
</reference>
<dbReference type="InterPro" id="IPR020930">
    <property type="entry name" value="Ribosomal_uL5_bac-type"/>
</dbReference>
<dbReference type="NCBIfam" id="NF004135">
    <property type="entry name" value="PRK05618.3-1"/>
    <property type="match status" value="1"/>
</dbReference>
<gene>
    <name evidence="5" type="primary">rplY</name>
    <name evidence="5" type="synonym">ctc</name>
    <name evidence="8" type="ORF">DFW101_1165</name>
</gene>
<dbReference type="AlphaFoldDB" id="G7Q4F2"/>
<dbReference type="RefSeq" id="WP_009180587.1">
    <property type="nucleotide sequence ID" value="NZ_CM001368.1"/>
</dbReference>
<proteinExistence type="inferred from homology"/>
<evidence type="ECO:0000313" key="9">
    <source>
        <dbReference type="Proteomes" id="UP000004662"/>
    </source>
</evidence>
<name>G7Q4F2_9BACT</name>
<evidence type="ECO:0000256" key="2">
    <source>
        <dbReference type="ARBA" id="ARBA00022884"/>
    </source>
</evidence>
<dbReference type="InterPro" id="IPR011035">
    <property type="entry name" value="Ribosomal_bL25/Gln-tRNA_synth"/>
</dbReference>
<dbReference type="GO" id="GO:0006412">
    <property type="term" value="P:translation"/>
    <property type="evidence" value="ECO:0007669"/>
    <property type="project" value="UniProtKB-UniRule"/>
</dbReference>
<dbReference type="Pfam" id="PF14693">
    <property type="entry name" value="Ribosomal_TL5_C"/>
    <property type="match status" value="1"/>
</dbReference>
<dbReference type="GO" id="GO:0022625">
    <property type="term" value="C:cytosolic large ribosomal subunit"/>
    <property type="evidence" value="ECO:0007669"/>
    <property type="project" value="TreeGrafter"/>
</dbReference>
<dbReference type="PANTHER" id="PTHR33284">
    <property type="entry name" value="RIBOSOMAL PROTEIN L25/GLN-TRNA SYNTHETASE, ANTI-CODON-BINDING DOMAIN-CONTAINING PROTEIN"/>
    <property type="match status" value="1"/>
</dbReference>
<feature type="domain" description="Large ribosomal subunit protein bL25 L25" evidence="6">
    <location>
        <begin position="7"/>
        <end position="97"/>
    </location>
</feature>
<keyword evidence="9" id="KW-1185">Reference proteome</keyword>
<dbReference type="OrthoDB" id="9786489at2"/>
<evidence type="ECO:0000256" key="5">
    <source>
        <dbReference type="HAMAP-Rule" id="MF_01334"/>
    </source>
</evidence>
<evidence type="ECO:0000256" key="4">
    <source>
        <dbReference type="ARBA" id="ARBA00023274"/>
    </source>
</evidence>